<keyword evidence="6 12" id="KW-1133">Transmembrane helix</keyword>
<dbReference type="PANTHER" id="PTHR14269:SF62">
    <property type="entry name" value="CDP-DIACYLGLYCEROL--GLYCEROL-3-PHOSPHATE 3-PHOSPHATIDYLTRANSFERASE 1, CHLOROPLASTIC"/>
    <property type="match status" value="1"/>
</dbReference>
<evidence type="ECO:0000256" key="8">
    <source>
        <dbReference type="ARBA" id="ARBA00023136"/>
    </source>
</evidence>
<dbReference type="AlphaFoldDB" id="A0A1G2ISB9"/>
<organism evidence="13 14">
    <name type="scientific">Candidatus Staskawiczbacteria bacterium RIFCSPLOWO2_12_FULL_37_15</name>
    <dbReference type="NCBI Taxonomy" id="1802218"/>
    <lineage>
        <taxon>Bacteria</taxon>
        <taxon>Candidatus Staskawicziibacteriota</taxon>
    </lineage>
</organism>
<accession>A0A1G2ISB9</accession>
<name>A0A1G2ISB9_9BACT</name>
<dbReference type="GO" id="GO:0046474">
    <property type="term" value="P:glycerophospholipid biosynthetic process"/>
    <property type="evidence" value="ECO:0007669"/>
    <property type="project" value="TreeGrafter"/>
</dbReference>
<comment type="subcellular location">
    <subcellularLocation>
        <location evidence="1">Membrane</location>
        <topology evidence="1">Multi-pass membrane protein</topology>
    </subcellularLocation>
</comment>
<evidence type="ECO:0000256" key="11">
    <source>
        <dbReference type="RuleBase" id="RU003750"/>
    </source>
</evidence>
<dbReference type="Pfam" id="PF01066">
    <property type="entry name" value="CDP-OH_P_transf"/>
    <property type="match status" value="1"/>
</dbReference>
<feature type="transmembrane region" description="Helical" evidence="12">
    <location>
        <begin position="42"/>
        <end position="60"/>
    </location>
</feature>
<evidence type="ECO:0000256" key="3">
    <source>
        <dbReference type="ARBA" id="ARBA00022516"/>
    </source>
</evidence>
<dbReference type="InterPro" id="IPR043130">
    <property type="entry name" value="CDP-OH_PTrfase_TM_dom"/>
</dbReference>
<dbReference type="Proteomes" id="UP000178632">
    <property type="component" value="Unassembled WGS sequence"/>
</dbReference>
<evidence type="ECO:0000256" key="9">
    <source>
        <dbReference type="ARBA" id="ARBA00023209"/>
    </source>
</evidence>
<evidence type="ECO:0000256" key="6">
    <source>
        <dbReference type="ARBA" id="ARBA00022989"/>
    </source>
</evidence>
<protein>
    <recommendedName>
        <fullName evidence="15">CDP-diacylglycerol--glycerol-3-phosphate 3-phosphatidyltransferase</fullName>
    </recommendedName>
</protein>
<dbReference type="GO" id="GO:0016020">
    <property type="term" value="C:membrane"/>
    <property type="evidence" value="ECO:0007669"/>
    <property type="project" value="UniProtKB-SubCell"/>
</dbReference>
<dbReference type="PANTHER" id="PTHR14269">
    <property type="entry name" value="CDP-DIACYLGLYCEROL--GLYCEROL-3-PHOSPHATE 3-PHOSPHATIDYLTRANSFERASE-RELATED"/>
    <property type="match status" value="1"/>
</dbReference>
<keyword evidence="4 11" id="KW-0808">Transferase</keyword>
<keyword evidence="7" id="KW-0443">Lipid metabolism</keyword>
<feature type="transmembrane region" description="Helical" evidence="12">
    <location>
        <begin position="177"/>
        <end position="198"/>
    </location>
</feature>
<dbReference type="InterPro" id="IPR000462">
    <property type="entry name" value="CDP-OH_P_trans"/>
</dbReference>
<feature type="transmembrane region" description="Helical" evidence="12">
    <location>
        <begin position="151"/>
        <end position="171"/>
    </location>
</feature>
<feature type="transmembrane region" description="Helical" evidence="12">
    <location>
        <begin position="120"/>
        <end position="139"/>
    </location>
</feature>
<evidence type="ECO:0000256" key="2">
    <source>
        <dbReference type="ARBA" id="ARBA00010441"/>
    </source>
</evidence>
<dbReference type="Gene3D" id="1.20.120.1760">
    <property type="match status" value="1"/>
</dbReference>
<proteinExistence type="inferred from homology"/>
<evidence type="ECO:0000256" key="1">
    <source>
        <dbReference type="ARBA" id="ARBA00004141"/>
    </source>
</evidence>
<comment type="similarity">
    <text evidence="2 11">Belongs to the CDP-alcohol phosphatidyltransferase class-I family.</text>
</comment>
<evidence type="ECO:0000256" key="7">
    <source>
        <dbReference type="ARBA" id="ARBA00023098"/>
    </source>
</evidence>
<evidence type="ECO:0000313" key="14">
    <source>
        <dbReference type="Proteomes" id="UP000178632"/>
    </source>
</evidence>
<dbReference type="InterPro" id="IPR048254">
    <property type="entry name" value="CDP_ALCOHOL_P_TRANSF_CS"/>
</dbReference>
<evidence type="ECO:0000256" key="5">
    <source>
        <dbReference type="ARBA" id="ARBA00022692"/>
    </source>
</evidence>
<comment type="caution">
    <text evidence="13">The sequence shown here is derived from an EMBL/GenBank/DDBJ whole genome shotgun (WGS) entry which is preliminary data.</text>
</comment>
<dbReference type="EMBL" id="MHPE01000013">
    <property type="protein sequence ID" value="OGZ77301.1"/>
    <property type="molecule type" value="Genomic_DNA"/>
</dbReference>
<evidence type="ECO:0000256" key="10">
    <source>
        <dbReference type="ARBA" id="ARBA00023264"/>
    </source>
</evidence>
<dbReference type="GO" id="GO:0016780">
    <property type="term" value="F:phosphotransferase activity, for other substituted phosphate groups"/>
    <property type="evidence" value="ECO:0007669"/>
    <property type="project" value="InterPro"/>
</dbReference>
<keyword evidence="10" id="KW-1208">Phospholipid metabolism</keyword>
<evidence type="ECO:0008006" key="15">
    <source>
        <dbReference type="Google" id="ProtNLM"/>
    </source>
</evidence>
<dbReference type="PROSITE" id="PS00379">
    <property type="entry name" value="CDP_ALCOHOL_P_TRANSF"/>
    <property type="match status" value="1"/>
</dbReference>
<sequence length="221" mass="25646">MKNIINNLQLFLEKIDSYRDKILFVFIKPYWPRRIMPNHITYIRLAIGVLLFILLFFFSIEDKTLIISLFIAGVLTDFLDGPVARGTNKVTEFGAMLDSTADKILILPIAFYSLFKFHKWLLLILLLVEIINALASIFYKSKEIYLESDIFGKTKMVMLSVVFAVILIIWPRLPSQLFVYILWATIPFSFLSIFTKVLELNAKGHIKNKTVAKQLNNYENI</sequence>
<keyword evidence="9" id="KW-0594">Phospholipid biosynthesis</keyword>
<evidence type="ECO:0000256" key="12">
    <source>
        <dbReference type="SAM" id="Phobius"/>
    </source>
</evidence>
<reference evidence="13 14" key="1">
    <citation type="journal article" date="2016" name="Nat. Commun.">
        <title>Thousands of microbial genomes shed light on interconnected biogeochemical processes in an aquifer system.</title>
        <authorList>
            <person name="Anantharaman K."/>
            <person name="Brown C.T."/>
            <person name="Hug L.A."/>
            <person name="Sharon I."/>
            <person name="Castelle C.J."/>
            <person name="Probst A.J."/>
            <person name="Thomas B.C."/>
            <person name="Singh A."/>
            <person name="Wilkins M.J."/>
            <person name="Karaoz U."/>
            <person name="Brodie E.L."/>
            <person name="Williams K.H."/>
            <person name="Hubbard S.S."/>
            <person name="Banfield J.F."/>
        </authorList>
    </citation>
    <scope>NUCLEOTIDE SEQUENCE [LARGE SCALE GENOMIC DNA]</scope>
</reference>
<gene>
    <name evidence="13" type="ORF">A3G45_02440</name>
</gene>
<keyword evidence="3" id="KW-0444">Lipid biosynthesis</keyword>
<keyword evidence="8 12" id="KW-0472">Membrane</keyword>
<evidence type="ECO:0000313" key="13">
    <source>
        <dbReference type="EMBL" id="OGZ77301.1"/>
    </source>
</evidence>
<keyword evidence="5 12" id="KW-0812">Transmembrane</keyword>
<evidence type="ECO:0000256" key="4">
    <source>
        <dbReference type="ARBA" id="ARBA00022679"/>
    </source>
</evidence>
<dbReference type="InterPro" id="IPR050324">
    <property type="entry name" value="CDP-alcohol_PTase-I"/>
</dbReference>